<dbReference type="AlphaFoldDB" id="A0A4U0XFP6"/>
<sequence>MCRRRSIPHVYANEPACLTLLPRCMYEPAVSGGCHHNIQQNALQTVVGNSIDKYTRSTPEPPFSAVELVALAWLRIEMVPMPMVREDILWWILAEFDYYRMIDEQLDDDSGLSQSDHRDLLVVPGLAEVYAARGLPFATINLEKLE</sequence>
<protein>
    <submittedName>
        <fullName evidence="1">Uncharacterized protein</fullName>
    </submittedName>
</protein>
<organism evidence="1 2">
    <name type="scientific">Friedmanniomyces simplex</name>
    <dbReference type="NCBI Taxonomy" id="329884"/>
    <lineage>
        <taxon>Eukaryota</taxon>
        <taxon>Fungi</taxon>
        <taxon>Dikarya</taxon>
        <taxon>Ascomycota</taxon>
        <taxon>Pezizomycotina</taxon>
        <taxon>Dothideomycetes</taxon>
        <taxon>Dothideomycetidae</taxon>
        <taxon>Mycosphaerellales</taxon>
        <taxon>Teratosphaeriaceae</taxon>
        <taxon>Friedmanniomyces</taxon>
    </lineage>
</organism>
<comment type="caution">
    <text evidence="1">The sequence shown here is derived from an EMBL/GenBank/DDBJ whole genome shotgun (WGS) entry which is preliminary data.</text>
</comment>
<reference evidence="1 2" key="1">
    <citation type="submission" date="2017-03" db="EMBL/GenBank/DDBJ databases">
        <title>Genomes of endolithic fungi from Antarctica.</title>
        <authorList>
            <person name="Coleine C."/>
            <person name="Masonjones S."/>
            <person name="Stajich J.E."/>
        </authorList>
    </citation>
    <scope>NUCLEOTIDE SEQUENCE [LARGE SCALE GENOMIC DNA]</scope>
    <source>
        <strain evidence="1 2">CCFEE 5184</strain>
    </source>
</reference>
<evidence type="ECO:0000313" key="1">
    <source>
        <dbReference type="EMBL" id="TKA75740.1"/>
    </source>
</evidence>
<proteinExistence type="predicted"/>
<accession>A0A4U0XFP6</accession>
<dbReference type="Proteomes" id="UP000309340">
    <property type="component" value="Unassembled WGS sequence"/>
</dbReference>
<keyword evidence="2" id="KW-1185">Reference proteome</keyword>
<name>A0A4U0XFP6_9PEZI</name>
<evidence type="ECO:0000313" key="2">
    <source>
        <dbReference type="Proteomes" id="UP000309340"/>
    </source>
</evidence>
<dbReference type="EMBL" id="NAJQ01000184">
    <property type="protein sequence ID" value="TKA75740.1"/>
    <property type="molecule type" value="Genomic_DNA"/>
</dbReference>
<gene>
    <name evidence="1" type="ORF">B0A55_05908</name>
</gene>